<evidence type="ECO:0008006" key="4">
    <source>
        <dbReference type="Google" id="ProtNLM"/>
    </source>
</evidence>
<evidence type="ECO:0000256" key="1">
    <source>
        <dbReference type="SAM" id="MobiDB-lite"/>
    </source>
</evidence>
<dbReference type="InterPro" id="IPR007486">
    <property type="entry name" value="YebE"/>
</dbReference>
<dbReference type="PATRIC" id="fig|361041.3.peg.601"/>
<feature type="region of interest" description="Disordered" evidence="1">
    <location>
        <begin position="209"/>
        <end position="230"/>
    </location>
</feature>
<protein>
    <recommendedName>
        <fullName evidence="4">Protein YebE</fullName>
    </recommendedName>
</protein>
<name>A0A0F5LCK8_9HYPH</name>
<dbReference type="Pfam" id="PF04391">
    <property type="entry name" value="DUF533"/>
    <property type="match status" value="1"/>
</dbReference>
<dbReference type="Proteomes" id="UP000033514">
    <property type="component" value="Unassembled WGS sequence"/>
</dbReference>
<reference evidence="2 3" key="1">
    <citation type="submission" date="2015-03" db="EMBL/GenBank/DDBJ databases">
        <authorList>
            <person name="Hassan Y.I."/>
            <person name="Lepp D."/>
            <person name="Zhou T."/>
        </authorList>
    </citation>
    <scope>NUCLEOTIDE SEQUENCE [LARGE SCALE GENOMIC DNA]</scope>
    <source>
        <strain evidence="2 3">GH2-10</strain>
    </source>
</reference>
<dbReference type="EMBL" id="LAJG01000014">
    <property type="protein sequence ID" value="KKB80068.1"/>
    <property type="molecule type" value="Genomic_DNA"/>
</dbReference>
<dbReference type="SUPFAM" id="SSF158682">
    <property type="entry name" value="TerB-like"/>
    <property type="match status" value="1"/>
</dbReference>
<keyword evidence="3" id="KW-1185">Reference proteome</keyword>
<dbReference type="RefSeq" id="WP_046142133.1">
    <property type="nucleotide sequence ID" value="NZ_LAJG01000014.1"/>
</dbReference>
<proteinExistence type="predicted"/>
<accession>A0A0F5LCK8</accession>
<gene>
    <name evidence="2" type="ORF">VW35_06395</name>
</gene>
<dbReference type="STRING" id="361041.VW35_06395"/>
<dbReference type="InterPro" id="IPR029024">
    <property type="entry name" value="TerB-like"/>
</dbReference>
<dbReference type="Gene3D" id="1.10.3680.10">
    <property type="entry name" value="TerB-like"/>
    <property type="match status" value="1"/>
</dbReference>
<dbReference type="AlphaFoldDB" id="A0A0F5LCK8"/>
<comment type="caution">
    <text evidence="2">The sequence shown here is derived from an EMBL/GenBank/DDBJ whole genome shotgun (WGS) entry which is preliminary data.</text>
</comment>
<evidence type="ECO:0000313" key="2">
    <source>
        <dbReference type="EMBL" id="KKB80068.1"/>
    </source>
</evidence>
<organism evidence="2 3">
    <name type="scientific">Devosia soli</name>
    <dbReference type="NCBI Taxonomy" id="361041"/>
    <lineage>
        <taxon>Bacteria</taxon>
        <taxon>Pseudomonadati</taxon>
        <taxon>Pseudomonadota</taxon>
        <taxon>Alphaproteobacteria</taxon>
        <taxon>Hyphomicrobiales</taxon>
        <taxon>Devosiaceae</taxon>
        <taxon>Devosia</taxon>
    </lineage>
</organism>
<dbReference type="CDD" id="cd07178">
    <property type="entry name" value="terB_like_YebE"/>
    <property type="match status" value="1"/>
</dbReference>
<sequence length="230" mass="23965">MFNIDQIIKAIQTDPNSKRTAMTGAAGLAAGLLMSGGKPTKLLGNAAKLGALAAVGGLAYKAWQTYQANQSGAGAPQPVREDAFIPAPGNEAAHEELGKTLVRAMIAAAKADGKIDAEEKDAIFERLKTMPLSAEEKAWVFDELSSPLDINAVVARADTPEHAAEIYAASLVAITADTAAEQAYLQALAAKLRLDPALVTEIHKAAGEKLPEPAPTAPQPWAYTPSATNV</sequence>
<evidence type="ECO:0000313" key="3">
    <source>
        <dbReference type="Proteomes" id="UP000033514"/>
    </source>
</evidence>
<dbReference type="OrthoDB" id="5459344at2"/>